<protein>
    <submittedName>
        <fullName evidence="3">Uncharacterized protein</fullName>
    </submittedName>
</protein>
<feature type="compositionally biased region" description="Basic and acidic residues" evidence="2">
    <location>
        <begin position="990"/>
        <end position="1025"/>
    </location>
</feature>
<proteinExistence type="predicted"/>
<reference evidence="3" key="1">
    <citation type="submission" date="2020-11" db="EMBL/GenBank/DDBJ databases">
        <authorList>
            <person name="Tran Van P."/>
        </authorList>
    </citation>
    <scope>NUCLEOTIDE SEQUENCE</scope>
</reference>
<gene>
    <name evidence="3" type="ORF">CTOB1V02_LOCUS10603</name>
</gene>
<feature type="compositionally biased region" description="Basic and acidic residues" evidence="2">
    <location>
        <begin position="392"/>
        <end position="402"/>
    </location>
</feature>
<dbReference type="EMBL" id="OB665125">
    <property type="protein sequence ID" value="CAD7232776.1"/>
    <property type="molecule type" value="Genomic_DNA"/>
</dbReference>
<accession>A0A7R8WJ90</accession>
<feature type="region of interest" description="Disordered" evidence="2">
    <location>
        <begin position="1"/>
        <end position="177"/>
    </location>
</feature>
<feature type="compositionally biased region" description="Basic and acidic residues" evidence="2">
    <location>
        <begin position="101"/>
        <end position="111"/>
    </location>
</feature>
<feature type="region of interest" description="Disordered" evidence="2">
    <location>
        <begin position="962"/>
        <end position="1130"/>
    </location>
</feature>
<feature type="compositionally biased region" description="Polar residues" evidence="2">
    <location>
        <begin position="1077"/>
        <end position="1091"/>
    </location>
</feature>
<feature type="region of interest" description="Disordered" evidence="2">
    <location>
        <begin position="232"/>
        <end position="307"/>
    </location>
</feature>
<name>A0A7R8WJ90_9CRUS</name>
<evidence type="ECO:0000256" key="1">
    <source>
        <dbReference type="SAM" id="Coils"/>
    </source>
</evidence>
<feature type="compositionally biased region" description="Acidic residues" evidence="2">
    <location>
        <begin position="126"/>
        <end position="135"/>
    </location>
</feature>
<evidence type="ECO:0000313" key="3">
    <source>
        <dbReference type="EMBL" id="CAD7232776.1"/>
    </source>
</evidence>
<feature type="compositionally biased region" description="Pro residues" evidence="2">
    <location>
        <begin position="278"/>
        <end position="288"/>
    </location>
</feature>
<dbReference type="OrthoDB" id="10261302at2759"/>
<feature type="compositionally biased region" description="Acidic residues" evidence="2">
    <location>
        <begin position="899"/>
        <end position="908"/>
    </location>
</feature>
<feature type="compositionally biased region" description="Basic and acidic residues" evidence="2">
    <location>
        <begin position="1093"/>
        <end position="1105"/>
    </location>
</feature>
<feature type="compositionally biased region" description="Pro residues" evidence="2">
    <location>
        <begin position="60"/>
        <end position="83"/>
    </location>
</feature>
<feature type="compositionally biased region" description="Basic and acidic residues" evidence="2">
    <location>
        <begin position="427"/>
        <end position="437"/>
    </location>
</feature>
<feature type="region of interest" description="Disordered" evidence="2">
    <location>
        <begin position="571"/>
        <end position="591"/>
    </location>
</feature>
<keyword evidence="1" id="KW-0175">Coiled coil</keyword>
<feature type="region of interest" description="Disordered" evidence="2">
    <location>
        <begin position="753"/>
        <end position="779"/>
    </location>
</feature>
<organism evidence="3">
    <name type="scientific">Cyprideis torosa</name>
    <dbReference type="NCBI Taxonomy" id="163714"/>
    <lineage>
        <taxon>Eukaryota</taxon>
        <taxon>Metazoa</taxon>
        <taxon>Ecdysozoa</taxon>
        <taxon>Arthropoda</taxon>
        <taxon>Crustacea</taxon>
        <taxon>Oligostraca</taxon>
        <taxon>Ostracoda</taxon>
        <taxon>Podocopa</taxon>
        <taxon>Podocopida</taxon>
        <taxon>Cytherocopina</taxon>
        <taxon>Cytheroidea</taxon>
        <taxon>Cytherideidae</taxon>
        <taxon>Cyprideis</taxon>
    </lineage>
</organism>
<sequence>AADVHMSSTEGSSLSELSGPDVHEYEDIPVFNPPPSEEAEEALSNDGDYGSLHDSEGSSPSPPSFLPPPPPPPPLPESSPPSSPSTSAPPSNCDDPESAEDPEHIYEDLKVARNASRSLADNNNNDCEEAGDEKDEGDKTVSDESKEDGAEVEESNASNNGGTETDDKKEGFIQPSKGLRHLALPFIPPKFPSRSDSTHLLKPSEYLKSIGVSPMMAPCPPPLIPASPLVPRMPPSHLPPPPLPTLPEDNEFFDGDNPGDSRIRSPSTTHSIPDDAPFQPPLPPPLPPSTRDASPAKPPPGPGMTPTLLTGMSTICAEDIQKVQLKKTEKNLCKTLSAPPHDIMVVAVTKNSSVSDSDIENIRLRMRRSIQILLCLVFASAIHGGNSSPRDGQQRTKLDVSRMRRSALKPTDALTQCPNARYKRRTLKEFQRFKRDDEEGGSGEESPADKNVAAASQSLLDKIFAQVRNFLDILIRKKRAPRNERVKRSTPEDKDDEDQRTAEGKNIKGAFEKLLEHFRKFIKLLIRKKRGMEVSANQVIRHDKDEIQIPKISRMVERAIKLSKPFLQRRRRDTEPLAKQVRRQGDEDKNDDEQELQFFGIKLFNSMNEAINKVAQSIPFLGRRKRNTLSIPNRVKRQDDEEGSGLVEEIKEKSEELEESLAEEMEGKLEELKGSLAGGERRKRNIESIAKRVKRQYDDYEDWGDIVGSLARGERRKRDVKSIAKRVKRQDDEEGSGLVEEIKEKLEELGESLTEEMEGKLEELKGSLEGGERRKRDVQSIAKRVKRQYDDYEDWGDIVGSLAGGERRKRDVKSIAKRVKRGERRKRDVKSIAKRVKRQDDEEGSGLVEEIKEKLEELGESPTEEMEGKLEELKGSLAGGERRKRGVKSIAKRVKRQDDDDEDWEDTVADPTMRPDTTINNDVPHCNIDLIAELKKTGEAGGIRQLKEARIRDQENKKSNVLKEIQEKFSPEHLLQQIPHEDEDGNPIPEWKREMMAKKAAEKAKKEEEEKQLRLSESEKLEKMPPWKKQLLSRRERNSSPSGSNSDISKKVLPTNGDVHGSEATTPSNGDSKEPITRSTSMLELNESANRQVKGDVPEKTSAKEAEDDVPILPWRQNLRKTSSKIDLTH</sequence>
<feature type="coiled-coil region" evidence="1">
    <location>
        <begin position="647"/>
        <end position="682"/>
    </location>
</feature>
<feature type="compositionally biased region" description="Low complexity" evidence="2">
    <location>
        <begin position="7"/>
        <end position="19"/>
    </location>
</feature>
<feature type="region of interest" description="Disordered" evidence="2">
    <location>
        <begin position="385"/>
        <end position="450"/>
    </location>
</feature>
<feature type="compositionally biased region" description="Basic and acidic residues" evidence="2">
    <location>
        <begin position="757"/>
        <end position="778"/>
    </location>
</feature>
<feature type="compositionally biased region" description="Basic and acidic residues" evidence="2">
    <location>
        <begin position="136"/>
        <end position="149"/>
    </location>
</feature>
<feature type="region of interest" description="Disordered" evidence="2">
    <location>
        <begin position="482"/>
        <end position="504"/>
    </location>
</feature>
<feature type="compositionally biased region" description="Basic residues" evidence="2">
    <location>
        <begin position="882"/>
        <end position="895"/>
    </location>
</feature>
<dbReference type="AlphaFoldDB" id="A0A7R8WJ90"/>
<feature type="non-terminal residue" evidence="3">
    <location>
        <position position="1"/>
    </location>
</feature>
<evidence type="ECO:0000256" key="2">
    <source>
        <dbReference type="SAM" id="MobiDB-lite"/>
    </source>
</evidence>
<feature type="compositionally biased region" description="Pro residues" evidence="2">
    <location>
        <begin position="232"/>
        <end position="245"/>
    </location>
</feature>
<feature type="compositionally biased region" description="Polar residues" evidence="2">
    <location>
        <begin position="115"/>
        <end position="125"/>
    </location>
</feature>
<feature type="region of interest" description="Disordered" evidence="2">
    <location>
        <begin position="830"/>
        <end position="923"/>
    </location>
</feature>